<comment type="caution">
    <text evidence="2">The sequence shown here is derived from an EMBL/GenBank/DDBJ whole genome shotgun (WGS) entry which is preliminary data.</text>
</comment>
<proteinExistence type="predicted"/>
<evidence type="ECO:0000256" key="1">
    <source>
        <dbReference type="SAM" id="Coils"/>
    </source>
</evidence>
<organism evidence="2 3">
    <name type="scientific">Photobacterium pectinilyticum</name>
    <dbReference type="NCBI Taxonomy" id="2906793"/>
    <lineage>
        <taxon>Bacteria</taxon>
        <taxon>Pseudomonadati</taxon>
        <taxon>Pseudomonadota</taxon>
        <taxon>Gammaproteobacteria</taxon>
        <taxon>Vibrionales</taxon>
        <taxon>Vibrionaceae</taxon>
        <taxon>Photobacterium</taxon>
    </lineage>
</organism>
<accession>A0ABT1N484</accession>
<dbReference type="RefSeq" id="WP_255043623.1">
    <property type="nucleotide sequence ID" value="NZ_JANEYT010000039.1"/>
</dbReference>
<evidence type="ECO:0000313" key="3">
    <source>
        <dbReference type="Proteomes" id="UP001524460"/>
    </source>
</evidence>
<evidence type="ECO:0000313" key="2">
    <source>
        <dbReference type="EMBL" id="MCQ1059556.1"/>
    </source>
</evidence>
<dbReference type="Proteomes" id="UP001524460">
    <property type="component" value="Unassembled WGS sequence"/>
</dbReference>
<evidence type="ECO:0008006" key="4">
    <source>
        <dbReference type="Google" id="ProtNLM"/>
    </source>
</evidence>
<name>A0ABT1N484_9GAMM</name>
<sequence length="263" mass="30492">MLEQQFRDECTKLGVINVNKLDNDWAAYQSVYLEMSQNGEKEVKATEYYNRLGGQYHVAKAALNLLKRNSMPHHGVEHPKPIWFQQVVTNITSNAEALWHQIDEQMSIEIARRVECAEAAMRKAEHEHLELGKYLDEVCGEKKHLEESINSLIGYRDENEQLSRSLESKCLRISALEDKLSETNVILEKYEKQREQLNQLQVEHAEINTELIMRNEQIDELKNEVQWLRETLNTTSKTSLPTRNPLAKTAGDLFIESIQNGEE</sequence>
<keyword evidence="3" id="KW-1185">Reference proteome</keyword>
<keyword evidence="1" id="KW-0175">Coiled coil</keyword>
<gene>
    <name evidence="2" type="ORF">NHN17_16005</name>
</gene>
<reference evidence="2 3" key="1">
    <citation type="submission" date="2022-07" db="EMBL/GenBank/DDBJ databases">
        <title>Photobacterium pectinilyticum sp. nov., a marine bacterium isolated from surface seawater of Qingdao offshore.</title>
        <authorList>
            <person name="Wang X."/>
        </authorList>
    </citation>
    <scope>NUCLEOTIDE SEQUENCE [LARGE SCALE GENOMIC DNA]</scope>
    <source>
        <strain evidence="2 3">ZSDE20</strain>
    </source>
</reference>
<protein>
    <recommendedName>
        <fullName evidence="4">KfrA N-terminal DNA-binding domain-containing protein</fullName>
    </recommendedName>
</protein>
<feature type="coiled-coil region" evidence="1">
    <location>
        <begin position="173"/>
        <end position="238"/>
    </location>
</feature>
<dbReference type="EMBL" id="JANEYT010000039">
    <property type="protein sequence ID" value="MCQ1059556.1"/>
    <property type="molecule type" value="Genomic_DNA"/>
</dbReference>